<dbReference type="InterPro" id="IPR000182">
    <property type="entry name" value="GNAT_dom"/>
</dbReference>
<sequence>MKIKPYEEKFRAQMISLWERSVRDTHKFVSPDDIEYFKTLVAGIDFRLFQVYCCVNEDENLIGFIGVAENKIEMLFLEPRQIGKGNGKVLLEFAIQDLGATEVDVNEQNVNAVRFYSKFGFRTYDRTELDPEGKKYPILKMRLSLS</sequence>
<dbReference type="EMBL" id="CP015217">
    <property type="protein sequence ID" value="AOP35932.1"/>
    <property type="molecule type" value="Genomic_DNA"/>
</dbReference>
<keyword evidence="2" id="KW-0012">Acyltransferase</keyword>
<organism evidence="4 5">
    <name type="scientific">Leptospira tipperaryensis</name>
    <dbReference type="NCBI Taxonomy" id="2564040"/>
    <lineage>
        <taxon>Bacteria</taxon>
        <taxon>Pseudomonadati</taxon>
        <taxon>Spirochaetota</taxon>
        <taxon>Spirochaetia</taxon>
        <taxon>Leptospirales</taxon>
        <taxon>Leptospiraceae</taxon>
        <taxon>Leptospira</taxon>
    </lineage>
</organism>
<keyword evidence="1 4" id="KW-0808">Transferase</keyword>
<evidence type="ECO:0000256" key="2">
    <source>
        <dbReference type="ARBA" id="ARBA00023315"/>
    </source>
</evidence>
<dbReference type="GO" id="GO:0016747">
    <property type="term" value="F:acyltransferase activity, transferring groups other than amino-acyl groups"/>
    <property type="evidence" value="ECO:0007669"/>
    <property type="project" value="InterPro"/>
</dbReference>
<reference evidence="4 5" key="1">
    <citation type="submission" date="2016-04" db="EMBL/GenBank/DDBJ databases">
        <title>Complete genome seqeunce of Leptospira alstonii serovar Room22.</title>
        <authorList>
            <person name="Nally J.E."/>
            <person name="Bayles D.O."/>
            <person name="Hurley D."/>
            <person name="Fanning S."/>
            <person name="McMahon B.J."/>
            <person name="Arent Z."/>
        </authorList>
    </citation>
    <scope>NUCLEOTIDE SEQUENCE [LARGE SCALE GENOMIC DNA]</scope>
    <source>
        <strain evidence="4 5">GWTS #1</strain>
    </source>
</reference>
<evidence type="ECO:0000313" key="5">
    <source>
        <dbReference type="Proteomes" id="UP000094197"/>
    </source>
</evidence>
<dbReference type="Proteomes" id="UP000094197">
    <property type="component" value="Chromosome 1"/>
</dbReference>
<dbReference type="InterPro" id="IPR016181">
    <property type="entry name" value="Acyl_CoA_acyltransferase"/>
</dbReference>
<protein>
    <submittedName>
        <fullName evidence="4">GCN5 family acetyltransferase</fullName>
    </submittedName>
</protein>
<dbReference type="PANTHER" id="PTHR43800">
    <property type="entry name" value="PEPTIDYL-LYSINE N-ACETYLTRANSFERASE YJAB"/>
    <property type="match status" value="1"/>
</dbReference>
<dbReference type="SUPFAM" id="SSF55729">
    <property type="entry name" value="Acyl-CoA N-acyltransferases (Nat)"/>
    <property type="match status" value="1"/>
</dbReference>
<dbReference type="Gene3D" id="3.40.630.30">
    <property type="match status" value="1"/>
</dbReference>
<dbReference type="PROSITE" id="PS51186">
    <property type="entry name" value="GNAT"/>
    <property type="match status" value="1"/>
</dbReference>
<accession>A0A1D7V292</accession>
<proteinExistence type="predicted"/>
<evidence type="ECO:0000256" key="1">
    <source>
        <dbReference type="ARBA" id="ARBA00022679"/>
    </source>
</evidence>
<evidence type="ECO:0000259" key="3">
    <source>
        <dbReference type="PROSITE" id="PS51186"/>
    </source>
</evidence>
<dbReference type="Pfam" id="PF13673">
    <property type="entry name" value="Acetyltransf_10"/>
    <property type="match status" value="1"/>
</dbReference>
<keyword evidence="5" id="KW-1185">Reference proteome</keyword>
<dbReference type="OrthoDB" id="9789605at2"/>
<dbReference type="AlphaFoldDB" id="A0A1D7V292"/>
<evidence type="ECO:0000313" key="4">
    <source>
        <dbReference type="EMBL" id="AOP35932.1"/>
    </source>
</evidence>
<feature type="domain" description="N-acetyltransferase" evidence="3">
    <location>
        <begin position="1"/>
        <end position="146"/>
    </location>
</feature>
<dbReference type="RefSeq" id="WP_069609143.1">
    <property type="nucleotide sequence ID" value="NZ_CP015217.1"/>
</dbReference>
<gene>
    <name evidence="4" type="ORF">A0128_05495</name>
</gene>
<dbReference type="KEGG" id="laj:A0128_05495"/>
<name>A0A1D7V292_9LEPT</name>
<dbReference type="PANTHER" id="PTHR43800:SF1">
    <property type="entry name" value="PEPTIDYL-LYSINE N-ACETYLTRANSFERASE YJAB"/>
    <property type="match status" value="1"/>
</dbReference>